<keyword evidence="1" id="KW-1133">Transmembrane helix</keyword>
<accession>A0A7Z7LDC1</accession>
<evidence type="ECO:0000313" key="2">
    <source>
        <dbReference type="EMBL" id="SSC11496.1"/>
    </source>
</evidence>
<keyword evidence="1" id="KW-0812">Transmembrane</keyword>
<dbReference type="Proteomes" id="UP000250796">
    <property type="component" value="Chromosome MESINF"/>
</dbReference>
<evidence type="ECO:0000256" key="1">
    <source>
        <dbReference type="SAM" id="Phobius"/>
    </source>
</evidence>
<dbReference type="RefSeq" id="WP_169697959.1">
    <property type="nucleotide sequence ID" value="NZ_LS974202.1"/>
</dbReference>
<protein>
    <recommendedName>
        <fullName evidence="4">Lipoprotein</fullName>
    </recommendedName>
</protein>
<dbReference type="EMBL" id="LS974202">
    <property type="protein sequence ID" value="SSC11496.1"/>
    <property type="molecule type" value="Genomic_DNA"/>
</dbReference>
<organism evidence="2 3">
    <name type="scientific">Mesotoga infera</name>
    <dbReference type="NCBI Taxonomy" id="1236046"/>
    <lineage>
        <taxon>Bacteria</taxon>
        <taxon>Thermotogati</taxon>
        <taxon>Thermotogota</taxon>
        <taxon>Thermotogae</taxon>
        <taxon>Kosmotogales</taxon>
        <taxon>Kosmotogaceae</taxon>
        <taxon>Mesotoga</taxon>
    </lineage>
</organism>
<keyword evidence="1" id="KW-0472">Membrane</keyword>
<name>A0A7Z7LDC1_9BACT</name>
<dbReference type="PROSITE" id="PS51257">
    <property type="entry name" value="PROKAR_LIPOPROTEIN"/>
    <property type="match status" value="1"/>
</dbReference>
<dbReference type="AlphaFoldDB" id="A0A7Z7LDC1"/>
<proteinExistence type="predicted"/>
<dbReference type="KEGG" id="minf:MESINF_0047"/>
<feature type="transmembrane region" description="Helical" evidence="1">
    <location>
        <begin position="6"/>
        <end position="25"/>
    </location>
</feature>
<gene>
    <name evidence="2" type="ORF">MESINF_0047</name>
</gene>
<evidence type="ECO:0000313" key="3">
    <source>
        <dbReference type="Proteomes" id="UP000250796"/>
    </source>
</evidence>
<sequence length="193" mass="20830">MKWIFPIIVILLIFSGCVPMSLLMGPEIQPKGTVKHAIGMDLLVGFNEAIVVPWTFQYLARMGLTDYVEASFRAALPSIFINSPSITLEGGAKFGIPGFSNIALLASGGFFFLSKSGNNETLFEPYIRIAPIVGLKIMDWMIAAKLQLFVASEVGFIPGISVNNGRVYFDIDFPLVGGTTIPDGGLIGIGYAF</sequence>
<evidence type="ECO:0008006" key="4">
    <source>
        <dbReference type="Google" id="ProtNLM"/>
    </source>
</evidence>
<keyword evidence="3" id="KW-1185">Reference proteome</keyword>
<reference evidence="2 3" key="1">
    <citation type="submission" date="2017-01" db="EMBL/GenBank/DDBJ databases">
        <authorList>
            <person name="Erauso G."/>
        </authorList>
    </citation>
    <scope>NUCLEOTIDE SEQUENCE [LARGE SCALE GENOMIC DNA]</scope>
    <source>
        <strain evidence="2">MESINF1</strain>
    </source>
</reference>